<evidence type="ECO:0000313" key="2">
    <source>
        <dbReference type="Proteomes" id="UP000469292"/>
    </source>
</evidence>
<sequence length="93" mass="10470">MSAIQELAARYAAEDPQFKKAYRKETRKLEISVAMTDLMDETGLSARELARQSHRPLSFIRQLEAGRIDASVSSLEKIANSVGKRLKISFVDE</sequence>
<dbReference type="SUPFAM" id="SSF47413">
    <property type="entry name" value="lambda repressor-like DNA-binding domains"/>
    <property type="match status" value="1"/>
</dbReference>
<dbReference type="GO" id="GO:0003677">
    <property type="term" value="F:DNA binding"/>
    <property type="evidence" value="ECO:0007669"/>
    <property type="project" value="InterPro"/>
</dbReference>
<evidence type="ECO:0000313" key="1">
    <source>
        <dbReference type="EMBL" id="NEG69741.1"/>
    </source>
</evidence>
<dbReference type="Gene3D" id="1.10.260.40">
    <property type="entry name" value="lambda repressor-like DNA-binding domains"/>
    <property type="match status" value="1"/>
</dbReference>
<name>A0A6I5N7C2_9BIFI</name>
<dbReference type="InterPro" id="IPR001387">
    <property type="entry name" value="Cro/C1-type_HTH"/>
</dbReference>
<dbReference type="RefSeq" id="WP_163227273.1">
    <property type="nucleotide sequence ID" value="NZ_VYSG01000001.1"/>
</dbReference>
<proteinExistence type="predicted"/>
<comment type="caution">
    <text evidence="1">The sequence shown here is derived from an EMBL/GenBank/DDBJ whole genome shotgun (WGS) entry which is preliminary data.</text>
</comment>
<keyword evidence="2" id="KW-1185">Reference proteome</keyword>
<accession>A0A6I5N7C2</accession>
<gene>
    <name evidence="1" type="ORF">F6S87_03780</name>
</gene>
<protein>
    <submittedName>
        <fullName evidence="1">Helix-turn-helix domain-containing protein</fullName>
    </submittedName>
</protein>
<dbReference type="EMBL" id="VYSG01000001">
    <property type="protein sequence ID" value="NEG69741.1"/>
    <property type="molecule type" value="Genomic_DNA"/>
</dbReference>
<dbReference type="AlphaFoldDB" id="A0A6I5N7C2"/>
<reference evidence="1 2" key="1">
    <citation type="submission" date="2019-09" db="EMBL/GenBank/DDBJ databases">
        <title>Phylogenetic characterization of a novel taxon of the genus Bifidobacterium: Bifidobacterium choloepi sp. nov.</title>
        <authorList>
            <person name="Modesto M."/>
            <person name="Satti M."/>
        </authorList>
    </citation>
    <scope>NUCLEOTIDE SEQUENCE [LARGE SCALE GENOMIC DNA]</scope>
    <source>
        <strain evidence="1 2">BRDM6</strain>
    </source>
</reference>
<dbReference type="InterPro" id="IPR010982">
    <property type="entry name" value="Lambda_DNA-bd_dom_sf"/>
</dbReference>
<dbReference type="Proteomes" id="UP000469292">
    <property type="component" value="Unassembled WGS sequence"/>
</dbReference>
<organism evidence="1 2">
    <name type="scientific">Bifidobacterium choloepi</name>
    <dbReference type="NCBI Taxonomy" id="2614131"/>
    <lineage>
        <taxon>Bacteria</taxon>
        <taxon>Bacillati</taxon>
        <taxon>Actinomycetota</taxon>
        <taxon>Actinomycetes</taxon>
        <taxon>Bifidobacteriales</taxon>
        <taxon>Bifidobacteriaceae</taxon>
        <taxon>Bifidobacterium</taxon>
    </lineage>
</organism>
<dbReference type="CDD" id="cd00093">
    <property type="entry name" value="HTH_XRE"/>
    <property type="match status" value="1"/>
</dbReference>